<proteinExistence type="predicted"/>
<protein>
    <submittedName>
        <fullName evidence="3">Transcriptional regulator, TetR family</fullName>
    </submittedName>
</protein>
<name>A0A1X6XCX5_9MICO</name>
<dbReference type="InterPro" id="IPR009057">
    <property type="entry name" value="Homeodomain-like_sf"/>
</dbReference>
<dbReference type="SUPFAM" id="SSF46689">
    <property type="entry name" value="Homeodomain-like"/>
    <property type="match status" value="1"/>
</dbReference>
<dbReference type="GO" id="GO:0003700">
    <property type="term" value="F:DNA-binding transcription factor activity"/>
    <property type="evidence" value="ECO:0007669"/>
    <property type="project" value="TreeGrafter"/>
</dbReference>
<dbReference type="Pfam" id="PF00440">
    <property type="entry name" value="TetR_N"/>
    <property type="match status" value="1"/>
</dbReference>
<keyword evidence="1" id="KW-0238">DNA-binding</keyword>
<keyword evidence="4" id="KW-1185">Reference proteome</keyword>
<feature type="domain" description="HTH tetR-type" evidence="2">
    <location>
        <begin position="26"/>
        <end position="69"/>
    </location>
</feature>
<dbReference type="PANTHER" id="PTHR30055:SF226">
    <property type="entry name" value="HTH-TYPE TRANSCRIPTIONAL REGULATOR PKSA"/>
    <property type="match status" value="1"/>
</dbReference>
<evidence type="ECO:0000313" key="4">
    <source>
        <dbReference type="Proteomes" id="UP000196581"/>
    </source>
</evidence>
<evidence type="ECO:0000313" key="3">
    <source>
        <dbReference type="EMBL" id="SLM97124.1"/>
    </source>
</evidence>
<dbReference type="PANTHER" id="PTHR30055">
    <property type="entry name" value="HTH-TYPE TRANSCRIPTIONAL REGULATOR RUTR"/>
    <property type="match status" value="1"/>
</dbReference>
<dbReference type="AlphaFoldDB" id="A0A1X6XCX5"/>
<sequence>MTDETVRDGRSLRWEQHRRTRRRELLRSARIAISTRGETVSMDGLAEATGTSKTVFYRYFHDRRGLQQAMGDWAMDVIRRSLDEAGRPDGTPQEALEAMISAFVALGVRSPAVYRFCDSVVTSDDGGGAFLDDVVDLLCARMGLTGSTERMWASGAVGFVRSCTLNWLGDDRSADTDSTEQFTTRLAMWLWASRKEDE</sequence>
<dbReference type="Proteomes" id="UP000196581">
    <property type="component" value="Unassembled WGS sequence"/>
</dbReference>
<dbReference type="InterPro" id="IPR001647">
    <property type="entry name" value="HTH_TetR"/>
</dbReference>
<dbReference type="GO" id="GO:0000976">
    <property type="term" value="F:transcription cis-regulatory region binding"/>
    <property type="evidence" value="ECO:0007669"/>
    <property type="project" value="TreeGrafter"/>
</dbReference>
<accession>A0A1X6XCX5</accession>
<gene>
    <name evidence="3" type="ORF">FM105_06810</name>
</gene>
<reference evidence="4" key="1">
    <citation type="submission" date="2017-02" db="EMBL/GenBank/DDBJ databases">
        <authorList>
            <person name="Dridi B."/>
        </authorList>
    </citation>
    <scope>NUCLEOTIDE SEQUENCE [LARGE SCALE GENOMIC DNA]</scope>
    <source>
        <strain evidence="4">B Co 03.10</strain>
    </source>
</reference>
<dbReference type="InterPro" id="IPR050109">
    <property type="entry name" value="HTH-type_TetR-like_transc_reg"/>
</dbReference>
<dbReference type="EMBL" id="FWFF01000010">
    <property type="protein sequence ID" value="SLM97124.1"/>
    <property type="molecule type" value="Genomic_DNA"/>
</dbReference>
<evidence type="ECO:0000259" key="2">
    <source>
        <dbReference type="Pfam" id="PF00440"/>
    </source>
</evidence>
<organism evidence="3 4">
    <name type="scientific">Brevibacterium yomogidense</name>
    <dbReference type="NCBI Taxonomy" id="946573"/>
    <lineage>
        <taxon>Bacteria</taxon>
        <taxon>Bacillati</taxon>
        <taxon>Actinomycetota</taxon>
        <taxon>Actinomycetes</taxon>
        <taxon>Micrococcales</taxon>
        <taxon>Brevibacteriaceae</taxon>
        <taxon>Brevibacterium</taxon>
    </lineage>
</organism>
<dbReference type="Gene3D" id="1.10.357.10">
    <property type="entry name" value="Tetracycline Repressor, domain 2"/>
    <property type="match status" value="1"/>
</dbReference>
<evidence type="ECO:0000256" key="1">
    <source>
        <dbReference type="ARBA" id="ARBA00023125"/>
    </source>
</evidence>